<reference evidence="2 3" key="1">
    <citation type="journal article" date="2018" name="BMC Genomics">
        <title>The genome of Naegleria lovaniensis, the basis for a comparative approach to unravel pathogenicity factors of the human pathogenic amoeba N. fowleri.</title>
        <authorList>
            <person name="Liechti N."/>
            <person name="Schurch N."/>
            <person name="Bruggmann R."/>
            <person name="Wittwer M."/>
        </authorList>
    </citation>
    <scope>NUCLEOTIDE SEQUENCE [LARGE SCALE GENOMIC DNA]</scope>
    <source>
        <strain evidence="2 3">ATCC 30569</strain>
    </source>
</reference>
<sequence>MALHHSNVESSSSTCLLLKFTLNPSKKDEYSLTHPNIEMKQPSTHSTTTTTTTRNKAKKRTLDSTIVGSCQKLFHKNVMRRSSKDEDHNNNHLNTVMTNNVVSTGSSCSKLSLP</sequence>
<evidence type="ECO:0000256" key="1">
    <source>
        <dbReference type="SAM" id="MobiDB-lite"/>
    </source>
</evidence>
<dbReference type="AlphaFoldDB" id="A0AA88GRY8"/>
<proteinExistence type="predicted"/>
<feature type="compositionally biased region" description="Polar residues" evidence="1">
    <location>
        <begin position="103"/>
        <end position="114"/>
    </location>
</feature>
<feature type="region of interest" description="Disordered" evidence="1">
    <location>
        <begin position="80"/>
        <end position="114"/>
    </location>
</feature>
<organism evidence="2 3">
    <name type="scientific">Naegleria lovaniensis</name>
    <name type="common">Amoeba</name>
    <dbReference type="NCBI Taxonomy" id="51637"/>
    <lineage>
        <taxon>Eukaryota</taxon>
        <taxon>Discoba</taxon>
        <taxon>Heterolobosea</taxon>
        <taxon>Tetramitia</taxon>
        <taxon>Eutetramitia</taxon>
        <taxon>Vahlkampfiidae</taxon>
        <taxon>Naegleria</taxon>
    </lineage>
</organism>
<gene>
    <name evidence="2" type="ORF">C9374_004579</name>
</gene>
<name>A0AA88GRY8_NAELO</name>
<dbReference type="GeneID" id="68097034"/>
<feature type="region of interest" description="Disordered" evidence="1">
    <location>
        <begin position="38"/>
        <end position="59"/>
    </location>
</feature>
<dbReference type="EMBL" id="PYSW02000021">
    <property type="protein sequence ID" value="KAG2383242.1"/>
    <property type="molecule type" value="Genomic_DNA"/>
</dbReference>
<accession>A0AA88GRY8</accession>
<keyword evidence="3" id="KW-1185">Reference proteome</keyword>
<feature type="compositionally biased region" description="Low complexity" evidence="1">
    <location>
        <begin position="91"/>
        <end position="102"/>
    </location>
</feature>
<comment type="caution">
    <text evidence="2">The sequence shown here is derived from an EMBL/GenBank/DDBJ whole genome shotgun (WGS) entry which is preliminary data.</text>
</comment>
<dbReference type="Proteomes" id="UP000816034">
    <property type="component" value="Unassembled WGS sequence"/>
</dbReference>
<evidence type="ECO:0000313" key="2">
    <source>
        <dbReference type="EMBL" id="KAG2383242.1"/>
    </source>
</evidence>
<evidence type="ECO:0000313" key="3">
    <source>
        <dbReference type="Proteomes" id="UP000816034"/>
    </source>
</evidence>
<protein>
    <submittedName>
        <fullName evidence="2">Uncharacterized protein</fullName>
    </submittedName>
</protein>
<dbReference type="RefSeq" id="XP_044548921.1">
    <property type="nucleotide sequence ID" value="XM_044694233.1"/>
</dbReference>